<accession>A0A261SHJ8</accession>
<gene>
    <name evidence="2" type="ORF">CEG14_14700</name>
</gene>
<dbReference type="Proteomes" id="UP000217005">
    <property type="component" value="Unassembled WGS sequence"/>
</dbReference>
<keyword evidence="1" id="KW-0472">Membrane</keyword>
<keyword evidence="1" id="KW-0812">Transmembrane</keyword>
<keyword evidence="1" id="KW-1133">Transmembrane helix</keyword>
<dbReference type="AlphaFoldDB" id="A0A261SHJ8"/>
<organism evidence="2 3">
    <name type="scientific">Bordetella genomosp. 1</name>
    <dbReference type="NCBI Taxonomy" id="1395607"/>
    <lineage>
        <taxon>Bacteria</taxon>
        <taxon>Pseudomonadati</taxon>
        <taxon>Pseudomonadota</taxon>
        <taxon>Betaproteobacteria</taxon>
        <taxon>Burkholderiales</taxon>
        <taxon>Alcaligenaceae</taxon>
        <taxon>Bordetella</taxon>
    </lineage>
</organism>
<comment type="caution">
    <text evidence="2">The sequence shown here is derived from an EMBL/GenBank/DDBJ whole genome shotgun (WGS) entry which is preliminary data.</text>
</comment>
<dbReference type="EMBL" id="NEVL01000003">
    <property type="protein sequence ID" value="OZI36260.1"/>
    <property type="molecule type" value="Genomic_DNA"/>
</dbReference>
<reference evidence="2 3" key="1">
    <citation type="submission" date="2017-05" db="EMBL/GenBank/DDBJ databases">
        <title>Complete and WGS of Bordetella genogroups.</title>
        <authorList>
            <person name="Spilker T."/>
            <person name="LiPuma J."/>
        </authorList>
    </citation>
    <scope>NUCLEOTIDE SEQUENCE [LARGE SCALE GENOMIC DNA]</scope>
    <source>
        <strain evidence="2 3">AU17610</strain>
    </source>
</reference>
<name>A0A261SHJ8_9BORD</name>
<protein>
    <submittedName>
        <fullName evidence="2">Uncharacterized protein</fullName>
    </submittedName>
</protein>
<feature type="transmembrane region" description="Helical" evidence="1">
    <location>
        <begin position="27"/>
        <end position="43"/>
    </location>
</feature>
<evidence type="ECO:0000313" key="3">
    <source>
        <dbReference type="Proteomes" id="UP000217005"/>
    </source>
</evidence>
<proteinExistence type="predicted"/>
<evidence type="ECO:0000313" key="2">
    <source>
        <dbReference type="EMBL" id="OZI36260.1"/>
    </source>
</evidence>
<sequence>MIAIIAMVALYVSVLRAAGLGWGWVAALLVVAALFTALVQWAYRGMYDDPWDDDDPAAPPAADADAHTGRR</sequence>
<evidence type="ECO:0000256" key="1">
    <source>
        <dbReference type="SAM" id="Phobius"/>
    </source>
</evidence>